<dbReference type="GO" id="GO:0006888">
    <property type="term" value="P:endoplasmic reticulum to Golgi vesicle-mediated transport"/>
    <property type="evidence" value="ECO:0007669"/>
    <property type="project" value="TreeGrafter"/>
</dbReference>
<evidence type="ECO:0000256" key="8">
    <source>
        <dbReference type="ARBA" id="ARBA00022927"/>
    </source>
</evidence>
<evidence type="ECO:0000256" key="7">
    <source>
        <dbReference type="ARBA" id="ARBA00022892"/>
    </source>
</evidence>
<dbReference type="PANTHER" id="PTHR23284">
    <property type="entry name" value="PROLACTIN REGULATORY ELEMENT BINDING PROTEIN"/>
    <property type="match status" value="1"/>
</dbReference>
<keyword evidence="14" id="KW-1185">Reference proteome</keyword>
<keyword evidence="9" id="KW-1133">Transmembrane helix</keyword>
<evidence type="ECO:0000256" key="4">
    <source>
        <dbReference type="ARBA" id="ARBA00022692"/>
    </source>
</evidence>
<keyword evidence="6" id="KW-0256">Endoplasmic reticulum</keyword>
<dbReference type="GO" id="GO:0005085">
    <property type="term" value="F:guanyl-nucleotide exchange factor activity"/>
    <property type="evidence" value="ECO:0007669"/>
    <property type="project" value="InterPro"/>
</dbReference>
<dbReference type="GO" id="GO:0015031">
    <property type="term" value="P:protein transport"/>
    <property type="evidence" value="ECO:0007669"/>
    <property type="project" value="UniProtKB-KW"/>
</dbReference>
<comment type="caution">
    <text evidence="13">The sequence shown here is derived from an EMBL/GenBank/DDBJ whole genome shotgun (WGS) entry which is preliminary data.</text>
</comment>
<evidence type="ECO:0008006" key="15">
    <source>
        <dbReference type="Google" id="ProtNLM"/>
    </source>
</evidence>
<name>A0A8S1TRE9_PAROT</name>
<dbReference type="PANTHER" id="PTHR23284:SF0">
    <property type="entry name" value="PROLACTIN REGULATORY ELEMENT-BINDING PROTEIN"/>
    <property type="match status" value="1"/>
</dbReference>
<dbReference type="OrthoDB" id="298179at2759"/>
<evidence type="ECO:0000313" key="13">
    <source>
        <dbReference type="EMBL" id="CAD8154890.1"/>
    </source>
</evidence>
<dbReference type="OMA" id="KRINKVC"/>
<protein>
    <recommendedName>
        <fullName evidence="15">WD40-repeat-containing domain</fullName>
    </recommendedName>
</protein>
<evidence type="ECO:0000256" key="12">
    <source>
        <dbReference type="SAM" id="MobiDB-lite"/>
    </source>
</evidence>
<accession>A0A8S1TRE9</accession>
<evidence type="ECO:0000256" key="11">
    <source>
        <dbReference type="ARBA" id="ARBA00037847"/>
    </source>
</evidence>
<evidence type="ECO:0000256" key="6">
    <source>
        <dbReference type="ARBA" id="ARBA00022824"/>
    </source>
</evidence>
<dbReference type="AlphaFoldDB" id="A0A8S1TRE9"/>
<keyword evidence="2" id="KW-0813">Transport</keyword>
<dbReference type="InterPro" id="IPR045260">
    <property type="entry name" value="Sec12-like"/>
</dbReference>
<keyword evidence="3" id="KW-0853">WD repeat</keyword>
<reference evidence="13" key="1">
    <citation type="submission" date="2021-01" db="EMBL/GenBank/DDBJ databases">
        <authorList>
            <consortium name="Genoscope - CEA"/>
            <person name="William W."/>
        </authorList>
    </citation>
    <scope>NUCLEOTIDE SEQUENCE</scope>
</reference>
<feature type="region of interest" description="Disordered" evidence="12">
    <location>
        <begin position="292"/>
        <end position="316"/>
    </location>
</feature>
<evidence type="ECO:0000256" key="3">
    <source>
        <dbReference type="ARBA" id="ARBA00022574"/>
    </source>
</evidence>
<keyword evidence="8" id="KW-0653">Protein transport</keyword>
<organism evidence="13 14">
    <name type="scientific">Paramecium octaurelia</name>
    <dbReference type="NCBI Taxonomy" id="43137"/>
    <lineage>
        <taxon>Eukaryota</taxon>
        <taxon>Sar</taxon>
        <taxon>Alveolata</taxon>
        <taxon>Ciliophora</taxon>
        <taxon>Intramacronucleata</taxon>
        <taxon>Oligohymenophorea</taxon>
        <taxon>Peniculida</taxon>
        <taxon>Parameciidae</taxon>
        <taxon>Paramecium</taxon>
    </lineage>
</organism>
<proteinExistence type="predicted"/>
<dbReference type="GO" id="GO:0003400">
    <property type="term" value="P:regulation of COPII vesicle coating"/>
    <property type="evidence" value="ECO:0007669"/>
    <property type="project" value="TreeGrafter"/>
</dbReference>
<sequence length="869" mass="100273">MNDQLNDWDFCNPNNFLDKLPEPFRFINKIIQKDILLEVYSKVFLIEKYRSDPNYEGPLRTLPPQGIFDISNITTISSNSSNLQIAAGDLQGNIFILDMSKKTKICKKEVSPKRINKVCLGIRDGANDEQKNICIIGVISHLDPVVQIFKYKPGENKISQIHFIQVTKNTTGIGELPMDIEISKYSQYILITQYNGNVVIYKIPELKVESQQPIQATLLQNQNTLLPPLQNQKQQATKEQLKQQIPSNPQNDVAVTEINEIFYQIKFQGLKKEQKFNEIINSFKEQNLPKEVEVKEDKKKQQPNAQPQKKQEVIQQVKEESGLEENNNQLIIKHQTKDGYDISEEYPIQKFKPYFAFIHETVNVQNGQKVFDKFKQFEVVVGIVVGWSNTTKLELHYFSQPKKNNLPQYLIAQFTQEQEMKFQLPILNKKNETRLIEIPLIYPLSCLAVSKNFSLLGLGLQQGSILIYDLIFQQERFYLDKHQIIVSHIEFCENERIVSCSYDGSIHIYNTVEGTTLCKRTNQFRKGTKINYDEQKQGLWRIMSLAVSSSGIAVVQDAESEVRLYDVWRGEKIAKLSPVQVMDDQKRKWSDQKVIIKCFRNEILVSAQVITQEQQQNSSDQILTTVQIFKIFDSLVNLFPSLSNVYRKGVEKEKILNLFEKIPKQELWNAQFEVPNLSVSHQNVALKVPGQDSKTQKGSQILHNQSQYSQPKLNQSKASQQKLKEGVKESQVVSQQQDIYENRSASLVGSLHKSVHSDKFDYNSSFRSTNSPQNNLNLHKTQKGNSSQIGLTKEMLHPEEHLLEKSESQPAQLIFENSSMVEHCRSRNSEKQLRSDKVTQSLLKLGQRLALEDEKMKLQIRYRQLQKAK</sequence>
<feature type="compositionally biased region" description="Polar residues" evidence="12">
    <location>
        <begin position="705"/>
        <end position="721"/>
    </location>
</feature>
<gene>
    <name evidence="13" type="ORF">POCTA_138.1.T0300004</name>
</gene>
<feature type="region of interest" description="Disordered" evidence="12">
    <location>
        <begin position="705"/>
        <end position="728"/>
    </location>
</feature>
<evidence type="ECO:0000256" key="10">
    <source>
        <dbReference type="ARBA" id="ARBA00023136"/>
    </source>
</evidence>
<dbReference type="EMBL" id="CAJJDP010000030">
    <property type="protein sequence ID" value="CAD8154890.1"/>
    <property type="molecule type" value="Genomic_DNA"/>
</dbReference>
<keyword evidence="5" id="KW-0677">Repeat</keyword>
<keyword evidence="7" id="KW-0931">ER-Golgi transport</keyword>
<evidence type="ECO:0000256" key="5">
    <source>
        <dbReference type="ARBA" id="ARBA00022737"/>
    </source>
</evidence>
<comment type="subcellular location">
    <subcellularLocation>
        <location evidence="11">Endomembrane system</location>
        <topology evidence="11">Single-pass membrane protein</topology>
    </subcellularLocation>
    <subcellularLocation>
        <location evidence="1">Endoplasmic reticulum membrane</location>
    </subcellularLocation>
</comment>
<evidence type="ECO:0000256" key="9">
    <source>
        <dbReference type="ARBA" id="ARBA00022989"/>
    </source>
</evidence>
<keyword evidence="4" id="KW-0812">Transmembrane</keyword>
<evidence type="ECO:0000256" key="1">
    <source>
        <dbReference type="ARBA" id="ARBA00004586"/>
    </source>
</evidence>
<dbReference type="GO" id="GO:0005789">
    <property type="term" value="C:endoplasmic reticulum membrane"/>
    <property type="evidence" value="ECO:0007669"/>
    <property type="project" value="UniProtKB-SubCell"/>
</dbReference>
<keyword evidence="10" id="KW-0472">Membrane</keyword>
<evidence type="ECO:0000313" key="14">
    <source>
        <dbReference type="Proteomes" id="UP000683925"/>
    </source>
</evidence>
<evidence type="ECO:0000256" key="2">
    <source>
        <dbReference type="ARBA" id="ARBA00022448"/>
    </source>
</evidence>
<dbReference type="Proteomes" id="UP000683925">
    <property type="component" value="Unassembled WGS sequence"/>
</dbReference>